<dbReference type="InterPro" id="IPR043129">
    <property type="entry name" value="ATPase_NBD"/>
</dbReference>
<dbReference type="Gene3D" id="3.30.420.40">
    <property type="match status" value="2"/>
</dbReference>
<keyword evidence="2" id="KW-0808">Transferase</keyword>
<protein>
    <submittedName>
        <fullName evidence="2">N-acetylglucosamine kinase</fullName>
    </submittedName>
</protein>
<feature type="domain" description="ATPase BadF/BadG/BcrA/BcrD type" evidence="1">
    <location>
        <begin position="7"/>
        <end position="294"/>
    </location>
</feature>
<dbReference type="EMBL" id="JBHSFQ010000051">
    <property type="protein sequence ID" value="MFC4565893.1"/>
    <property type="molecule type" value="Genomic_DNA"/>
</dbReference>
<reference evidence="3" key="1">
    <citation type="journal article" date="2019" name="Int. J. Syst. Evol. Microbiol.">
        <title>The Global Catalogue of Microorganisms (GCM) 10K type strain sequencing project: providing services to taxonomists for standard genome sequencing and annotation.</title>
        <authorList>
            <consortium name="The Broad Institute Genomics Platform"/>
            <consortium name="The Broad Institute Genome Sequencing Center for Infectious Disease"/>
            <person name="Wu L."/>
            <person name="Ma J."/>
        </authorList>
    </citation>
    <scope>NUCLEOTIDE SEQUENCE [LARGE SCALE GENOMIC DNA]</scope>
    <source>
        <strain evidence="3">XZYJ18</strain>
    </source>
</reference>
<keyword evidence="2" id="KW-0418">Kinase</keyword>
<dbReference type="InterPro" id="IPR052519">
    <property type="entry name" value="Euk-type_GlcNAc_Kinase"/>
</dbReference>
<evidence type="ECO:0000259" key="1">
    <source>
        <dbReference type="Pfam" id="PF01869"/>
    </source>
</evidence>
<accession>A0ABV9E5E1</accession>
<dbReference type="GO" id="GO:0016301">
    <property type="term" value="F:kinase activity"/>
    <property type="evidence" value="ECO:0007669"/>
    <property type="project" value="UniProtKB-KW"/>
</dbReference>
<evidence type="ECO:0000313" key="2">
    <source>
        <dbReference type="EMBL" id="MFC4565893.1"/>
    </source>
</evidence>
<evidence type="ECO:0000313" key="3">
    <source>
        <dbReference type="Proteomes" id="UP001595923"/>
    </source>
</evidence>
<dbReference type="PANTHER" id="PTHR43190">
    <property type="entry name" value="N-ACETYL-D-GLUCOSAMINE KINASE"/>
    <property type="match status" value="1"/>
</dbReference>
<name>A0ABV9E5E1_9ACTN</name>
<dbReference type="RefSeq" id="WP_378580287.1">
    <property type="nucleotide sequence ID" value="NZ_JBHSFQ010000051.1"/>
</dbReference>
<proteinExistence type="predicted"/>
<comment type="caution">
    <text evidence="2">The sequence shown here is derived from an EMBL/GenBank/DDBJ whole genome shotgun (WGS) entry which is preliminary data.</text>
</comment>
<keyword evidence="3" id="KW-1185">Reference proteome</keyword>
<gene>
    <name evidence="2" type="ORF">ACFO4E_28885</name>
</gene>
<dbReference type="PANTHER" id="PTHR43190:SF3">
    <property type="entry name" value="N-ACETYL-D-GLUCOSAMINE KINASE"/>
    <property type="match status" value="1"/>
</dbReference>
<organism evidence="2 3">
    <name type="scientific">Nocardiopsis mangrovi</name>
    <dbReference type="NCBI Taxonomy" id="1179818"/>
    <lineage>
        <taxon>Bacteria</taxon>
        <taxon>Bacillati</taxon>
        <taxon>Actinomycetota</taxon>
        <taxon>Actinomycetes</taxon>
        <taxon>Streptosporangiales</taxon>
        <taxon>Nocardiopsidaceae</taxon>
        <taxon>Nocardiopsis</taxon>
    </lineage>
</organism>
<dbReference type="Pfam" id="PF01869">
    <property type="entry name" value="BcrAD_BadFG"/>
    <property type="match status" value="1"/>
</dbReference>
<sequence>MTRHVVIGVDAGGTSTRCVVATLAGEVVGYGRSGGANRFSSSDPEASLAAALGAATAGLTGIAVDQAVFGLAGASSGRARALELVERAWAAHGLPGSPHVTDDIAVAFASGSAASAGSVLIAGTGAVAARVRDGAVERRCDGHGWLLGDEGSAVWIGVAGLRAVLAAIDGRGPATALDTRLAAALGTAPGDAGAIVRAAHARPPAELGGLAPEVTGAAAAGDSVARGIVADAAGRLLADLEAVAPGADPGGPVVLAGALLAGGPVADAVRSGLRERRGVVPVQAVDGARGAAGLALRRAGAPAGAHAAVLAAEGPVLDGPPPERAG</sequence>
<dbReference type="InterPro" id="IPR002731">
    <property type="entry name" value="ATPase_BadF"/>
</dbReference>
<dbReference type="Proteomes" id="UP001595923">
    <property type="component" value="Unassembled WGS sequence"/>
</dbReference>
<dbReference type="SUPFAM" id="SSF53067">
    <property type="entry name" value="Actin-like ATPase domain"/>
    <property type="match status" value="2"/>
</dbReference>